<evidence type="ECO:0000313" key="2">
    <source>
        <dbReference type="EMBL" id="MED6237501.1"/>
    </source>
</evidence>
<reference evidence="2 3" key="1">
    <citation type="submission" date="2021-07" db="EMBL/GenBank/DDBJ databases">
        <authorList>
            <person name="Palmer J.M."/>
        </authorList>
    </citation>
    <scope>NUCLEOTIDE SEQUENCE [LARGE SCALE GENOMIC DNA]</scope>
    <source>
        <strain evidence="2 3">AT_MEX2019</strain>
        <tissue evidence="2">Muscle</tissue>
    </source>
</reference>
<organism evidence="2 3">
    <name type="scientific">Ataeniobius toweri</name>
    <dbReference type="NCBI Taxonomy" id="208326"/>
    <lineage>
        <taxon>Eukaryota</taxon>
        <taxon>Metazoa</taxon>
        <taxon>Chordata</taxon>
        <taxon>Craniata</taxon>
        <taxon>Vertebrata</taxon>
        <taxon>Euteleostomi</taxon>
        <taxon>Actinopterygii</taxon>
        <taxon>Neopterygii</taxon>
        <taxon>Teleostei</taxon>
        <taxon>Neoteleostei</taxon>
        <taxon>Acanthomorphata</taxon>
        <taxon>Ovalentaria</taxon>
        <taxon>Atherinomorphae</taxon>
        <taxon>Cyprinodontiformes</taxon>
        <taxon>Goodeidae</taxon>
        <taxon>Ataeniobius</taxon>
    </lineage>
</organism>
<keyword evidence="1" id="KW-0472">Membrane</keyword>
<keyword evidence="1" id="KW-1133">Transmembrane helix</keyword>
<proteinExistence type="predicted"/>
<evidence type="ECO:0000313" key="3">
    <source>
        <dbReference type="Proteomes" id="UP001345963"/>
    </source>
</evidence>
<protein>
    <submittedName>
        <fullName evidence="2">Uncharacterized protein</fullName>
    </submittedName>
</protein>
<gene>
    <name evidence="2" type="ORF">ATANTOWER_026291</name>
</gene>
<name>A0ABU7AH23_9TELE</name>
<feature type="transmembrane region" description="Helical" evidence="1">
    <location>
        <begin position="25"/>
        <end position="49"/>
    </location>
</feature>
<accession>A0ABU7AH23</accession>
<evidence type="ECO:0000256" key="1">
    <source>
        <dbReference type="SAM" id="Phobius"/>
    </source>
</evidence>
<keyword evidence="1" id="KW-0812">Transmembrane</keyword>
<sequence>MVTAGGENYKQHTLCWMHTLYSTQYTAYVIPSSVPVHLCVLCLFVLYPVPRATCHLQLRYHSLHQALTSLLFSGPNKDLTDKQSSIRVHDESFRAETYILFY</sequence>
<dbReference type="Proteomes" id="UP001345963">
    <property type="component" value="Unassembled WGS sequence"/>
</dbReference>
<keyword evidence="3" id="KW-1185">Reference proteome</keyword>
<dbReference type="EMBL" id="JAHUTI010016042">
    <property type="protein sequence ID" value="MED6237501.1"/>
    <property type="molecule type" value="Genomic_DNA"/>
</dbReference>
<comment type="caution">
    <text evidence="2">The sequence shown here is derived from an EMBL/GenBank/DDBJ whole genome shotgun (WGS) entry which is preliminary data.</text>
</comment>